<keyword evidence="3" id="KW-1185">Reference proteome</keyword>
<sequence length="53" mass="6080">MASSPYVELAIVSRLARLVLNMMLFMIDELLYESLLRVIMESGRKGYPLADFL</sequence>
<dbReference type="EnsemblPlants" id="KEH37991">
    <property type="protein sequence ID" value="KEH37991"/>
    <property type="gene ID" value="MTR_2g055540"/>
</dbReference>
<name>A0A072V8P1_MEDTR</name>
<gene>
    <name evidence="1" type="ordered locus">MTR_2g055540</name>
</gene>
<reference evidence="2" key="3">
    <citation type="submission" date="2015-04" db="UniProtKB">
        <authorList>
            <consortium name="EnsemblPlants"/>
        </authorList>
    </citation>
    <scope>IDENTIFICATION</scope>
    <source>
        <strain evidence="2">cv. Jemalong A17</strain>
    </source>
</reference>
<organism evidence="1 3">
    <name type="scientific">Medicago truncatula</name>
    <name type="common">Barrel medic</name>
    <name type="synonym">Medicago tribuloides</name>
    <dbReference type="NCBI Taxonomy" id="3880"/>
    <lineage>
        <taxon>Eukaryota</taxon>
        <taxon>Viridiplantae</taxon>
        <taxon>Streptophyta</taxon>
        <taxon>Embryophyta</taxon>
        <taxon>Tracheophyta</taxon>
        <taxon>Spermatophyta</taxon>
        <taxon>Magnoliopsida</taxon>
        <taxon>eudicotyledons</taxon>
        <taxon>Gunneridae</taxon>
        <taxon>Pentapetalae</taxon>
        <taxon>rosids</taxon>
        <taxon>fabids</taxon>
        <taxon>Fabales</taxon>
        <taxon>Fabaceae</taxon>
        <taxon>Papilionoideae</taxon>
        <taxon>50 kb inversion clade</taxon>
        <taxon>NPAAA clade</taxon>
        <taxon>Hologalegina</taxon>
        <taxon>IRL clade</taxon>
        <taxon>Trifolieae</taxon>
        <taxon>Medicago</taxon>
    </lineage>
</organism>
<protein>
    <submittedName>
        <fullName evidence="1 2">Uncharacterized protein</fullName>
    </submittedName>
</protein>
<evidence type="ECO:0000313" key="2">
    <source>
        <dbReference type="EnsemblPlants" id="KEH37991"/>
    </source>
</evidence>
<dbReference type="HOGENOM" id="CLU_3071678_0_0_1"/>
<dbReference type="Proteomes" id="UP000002051">
    <property type="component" value="Chromosome 2"/>
</dbReference>
<reference evidence="1 3" key="2">
    <citation type="journal article" date="2014" name="BMC Genomics">
        <title>An improved genome release (version Mt4.0) for the model legume Medicago truncatula.</title>
        <authorList>
            <person name="Tang H."/>
            <person name="Krishnakumar V."/>
            <person name="Bidwell S."/>
            <person name="Rosen B."/>
            <person name="Chan A."/>
            <person name="Zhou S."/>
            <person name="Gentzbittel L."/>
            <person name="Childs K.L."/>
            <person name="Yandell M."/>
            <person name="Gundlach H."/>
            <person name="Mayer K.F."/>
            <person name="Schwartz D.C."/>
            <person name="Town C.D."/>
        </authorList>
    </citation>
    <scope>GENOME REANNOTATION</scope>
    <source>
        <strain evidence="1">A17</strain>
        <strain evidence="2 3">cv. Jemalong A17</strain>
    </source>
</reference>
<accession>A0A072V8P1</accession>
<proteinExistence type="predicted"/>
<dbReference type="EMBL" id="CM001218">
    <property type="protein sequence ID" value="KEH37991.1"/>
    <property type="molecule type" value="Genomic_DNA"/>
</dbReference>
<evidence type="ECO:0000313" key="1">
    <source>
        <dbReference type="EMBL" id="KEH37991.1"/>
    </source>
</evidence>
<reference evidence="1 3" key="1">
    <citation type="journal article" date="2011" name="Nature">
        <title>The Medicago genome provides insight into the evolution of rhizobial symbioses.</title>
        <authorList>
            <person name="Young N.D."/>
            <person name="Debelle F."/>
            <person name="Oldroyd G.E."/>
            <person name="Geurts R."/>
            <person name="Cannon S.B."/>
            <person name="Udvardi M.K."/>
            <person name="Benedito V.A."/>
            <person name="Mayer K.F."/>
            <person name="Gouzy J."/>
            <person name="Schoof H."/>
            <person name="Van de Peer Y."/>
            <person name="Proost S."/>
            <person name="Cook D.R."/>
            <person name="Meyers B.C."/>
            <person name="Spannagl M."/>
            <person name="Cheung F."/>
            <person name="De Mita S."/>
            <person name="Krishnakumar V."/>
            <person name="Gundlach H."/>
            <person name="Zhou S."/>
            <person name="Mudge J."/>
            <person name="Bharti A.K."/>
            <person name="Murray J.D."/>
            <person name="Naoumkina M.A."/>
            <person name="Rosen B."/>
            <person name="Silverstein K.A."/>
            <person name="Tang H."/>
            <person name="Rombauts S."/>
            <person name="Zhao P.X."/>
            <person name="Zhou P."/>
            <person name="Barbe V."/>
            <person name="Bardou P."/>
            <person name="Bechner M."/>
            <person name="Bellec A."/>
            <person name="Berger A."/>
            <person name="Berges H."/>
            <person name="Bidwell S."/>
            <person name="Bisseling T."/>
            <person name="Choisne N."/>
            <person name="Couloux A."/>
            <person name="Denny R."/>
            <person name="Deshpande S."/>
            <person name="Dai X."/>
            <person name="Doyle J.J."/>
            <person name="Dudez A.M."/>
            <person name="Farmer A.D."/>
            <person name="Fouteau S."/>
            <person name="Franken C."/>
            <person name="Gibelin C."/>
            <person name="Gish J."/>
            <person name="Goldstein S."/>
            <person name="Gonzalez A.J."/>
            <person name="Green P.J."/>
            <person name="Hallab A."/>
            <person name="Hartog M."/>
            <person name="Hua A."/>
            <person name="Humphray S.J."/>
            <person name="Jeong D.H."/>
            <person name="Jing Y."/>
            <person name="Jocker A."/>
            <person name="Kenton S.M."/>
            <person name="Kim D.J."/>
            <person name="Klee K."/>
            <person name="Lai H."/>
            <person name="Lang C."/>
            <person name="Lin S."/>
            <person name="Macmil S.L."/>
            <person name="Magdelenat G."/>
            <person name="Matthews L."/>
            <person name="McCorrison J."/>
            <person name="Monaghan E.L."/>
            <person name="Mun J.H."/>
            <person name="Najar F.Z."/>
            <person name="Nicholson C."/>
            <person name="Noirot C."/>
            <person name="O'Bleness M."/>
            <person name="Paule C.R."/>
            <person name="Poulain J."/>
            <person name="Prion F."/>
            <person name="Qin B."/>
            <person name="Qu C."/>
            <person name="Retzel E.F."/>
            <person name="Riddle C."/>
            <person name="Sallet E."/>
            <person name="Samain S."/>
            <person name="Samson N."/>
            <person name="Sanders I."/>
            <person name="Saurat O."/>
            <person name="Scarpelli C."/>
            <person name="Schiex T."/>
            <person name="Segurens B."/>
            <person name="Severin A.J."/>
            <person name="Sherrier D.J."/>
            <person name="Shi R."/>
            <person name="Sims S."/>
            <person name="Singer S.R."/>
            <person name="Sinharoy S."/>
            <person name="Sterck L."/>
            <person name="Viollet A."/>
            <person name="Wang B.B."/>
            <person name="Wang K."/>
            <person name="Wang M."/>
            <person name="Wang X."/>
            <person name="Warfsmann J."/>
            <person name="Weissenbach J."/>
            <person name="White D.D."/>
            <person name="White J.D."/>
            <person name="Wiley G.B."/>
            <person name="Wincker P."/>
            <person name="Xing Y."/>
            <person name="Yang L."/>
            <person name="Yao Z."/>
            <person name="Ying F."/>
            <person name="Zhai J."/>
            <person name="Zhou L."/>
            <person name="Zuber A."/>
            <person name="Denarie J."/>
            <person name="Dixon R.A."/>
            <person name="May G.D."/>
            <person name="Schwartz D.C."/>
            <person name="Rogers J."/>
            <person name="Quetier F."/>
            <person name="Town C.D."/>
            <person name="Roe B.A."/>
        </authorList>
    </citation>
    <scope>NUCLEOTIDE SEQUENCE [LARGE SCALE GENOMIC DNA]</scope>
    <source>
        <strain evidence="1">A17</strain>
        <strain evidence="2 3">cv. Jemalong A17</strain>
    </source>
</reference>
<dbReference type="AlphaFoldDB" id="A0A072V8P1"/>
<evidence type="ECO:0000313" key="3">
    <source>
        <dbReference type="Proteomes" id="UP000002051"/>
    </source>
</evidence>